<feature type="compositionally biased region" description="Polar residues" evidence="1">
    <location>
        <begin position="509"/>
        <end position="541"/>
    </location>
</feature>
<protein>
    <recommendedName>
        <fullName evidence="2">DUF7624 domain-containing protein</fullName>
    </recommendedName>
</protein>
<feature type="compositionally biased region" description="Polar residues" evidence="1">
    <location>
        <begin position="560"/>
        <end position="571"/>
    </location>
</feature>
<accession>A0A139IR03</accession>
<gene>
    <name evidence="3" type="ORF">AC579_5784</name>
</gene>
<dbReference type="OrthoDB" id="5230484at2759"/>
<feature type="region of interest" description="Disordered" evidence="1">
    <location>
        <begin position="259"/>
        <end position="285"/>
    </location>
</feature>
<feature type="compositionally biased region" description="Polar residues" evidence="1">
    <location>
        <begin position="196"/>
        <end position="205"/>
    </location>
</feature>
<proteinExistence type="predicted"/>
<feature type="compositionally biased region" description="Basic and acidic residues" evidence="1">
    <location>
        <begin position="208"/>
        <end position="227"/>
    </location>
</feature>
<dbReference type="AlphaFoldDB" id="A0A139IR03"/>
<feature type="region of interest" description="Disordered" evidence="1">
    <location>
        <begin position="1"/>
        <end position="233"/>
    </location>
</feature>
<feature type="compositionally biased region" description="Acidic residues" evidence="1">
    <location>
        <begin position="79"/>
        <end position="91"/>
    </location>
</feature>
<organism evidence="3 4">
    <name type="scientific">Pseudocercospora musae</name>
    <dbReference type="NCBI Taxonomy" id="113226"/>
    <lineage>
        <taxon>Eukaryota</taxon>
        <taxon>Fungi</taxon>
        <taxon>Dikarya</taxon>
        <taxon>Ascomycota</taxon>
        <taxon>Pezizomycotina</taxon>
        <taxon>Dothideomycetes</taxon>
        <taxon>Dothideomycetidae</taxon>
        <taxon>Mycosphaerellales</taxon>
        <taxon>Mycosphaerellaceae</taxon>
        <taxon>Pseudocercospora</taxon>
    </lineage>
</organism>
<feature type="compositionally biased region" description="Low complexity" evidence="1">
    <location>
        <begin position="1"/>
        <end position="29"/>
    </location>
</feature>
<dbReference type="Proteomes" id="UP000073492">
    <property type="component" value="Unassembled WGS sequence"/>
</dbReference>
<feature type="compositionally biased region" description="Polar residues" evidence="1">
    <location>
        <begin position="37"/>
        <end position="47"/>
    </location>
</feature>
<evidence type="ECO:0000256" key="1">
    <source>
        <dbReference type="SAM" id="MobiDB-lite"/>
    </source>
</evidence>
<dbReference type="STRING" id="113226.A0A139IR03"/>
<dbReference type="InterPro" id="IPR056041">
    <property type="entry name" value="DUF7624"/>
</dbReference>
<evidence type="ECO:0000313" key="4">
    <source>
        <dbReference type="Proteomes" id="UP000073492"/>
    </source>
</evidence>
<feature type="domain" description="DUF7624" evidence="2">
    <location>
        <begin position="621"/>
        <end position="742"/>
    </location>
</feature>
<comment type="caution">
    <text evidence="3">The sequence shown here is derived from an EMBL/GenBank/DDBJ whole genome shotgun (WGS) entry which is preliminary data.</text>
</comment>
<feature type="compositionally biased region" description="Polar residues" evidence="1">
    <location>
        <begin position="164"/>
        <end position="181"/>
    </location>
</feature>
<dbReference type="EMBL" id="LFZO01000023">
    <property type="protein sequence ID" value="KXT17217.1"/>
    <property type="molecule type" value="Genomic_DNA"/>
</dbReference>
<evidence type="ECO:0000259" key="2">
    <source>
        <dbReference type="Pfam" id="PF24616"/>
    </source>
</evidence>
<feature type="region of interest" description="Disordered" evidence="1">
    <location>
        <begin position="502"/>
        <end position="571"/>
    </location>
</feature>
<keyword evidence="4" id="KW-1185">Reference proteome</keyword>
<evidence type="ECO:0000313" key="3">
    <source>
        <dbReference type="EMBL" id="KXT17217.1"/>
    </source>
</evidence>
<feature type="compositionally biased region" description="Polar residues" evidence="1">
    <location>
        <begin position="114"/>
        <end position="123"/>
    </location>
</feature>
<feature type="region of interest" description="Disordered" evidence="1">
    <location>
        <begin position="584"/>
        <end position="605"/>
    </location>
</feature>
<dbReference type="Pfam" id="PF24616">
    <property type="entry name" value="DUF7624"/>
    <property type="match status" value="1"/>
</dbReference>
<reference evidence="3 4" key="1">
    <citation type="submission" date="2015-07" db="EMBL/GenBank/DDBJ databases">
        <title>Comparative genomics of the Sigatoka disease complex on banana suggests a link between parallel evolutionary changes in Pseudocercospora fijiensis and Pseudocercospora eumusae and increased virulence on the banana host.</title>
        <authorList>
            <person name="Chang T.-C."/>
            <person name="Salvucci A."/>
            <person name="Crous P.W."/>
            <person name="Stergiopoulos I."/>
        </authorList>
    </citation>
    <scope>NUCLEOTIDE SEQUENCE [LARGE SCALE GENOMIC DNA]</scope>
    <source>
        <strain evidence="3 4">CBS 116634</strain>
    </source>
</reference>
<feature type="compositionally biased region" description="Basic and acidic residues" evidence="1">
    <location>
        <begin position="92"/>
        <end position="101"/>
    </location>
</feature>
<name>A0A139IR03_9PEZI</name>
<sequence>MALKSPLMPSPTAAALSSALSPYSDSPNSPARFNAAFSASGTTQSNGSSGPSDSLAPPPSPYPQQIEPSPVDSNGTEGTEIEEDAQEDAEVESARSDRNRGSLEVQSPDIEITSPASAKSQDNPPKIVTALPSRLRSDSADNDPQSVIHVPSGFKDFELGGTRYSPSEQSENTARVASPSTPEAVVIPPADRRPSATISPVNTNVPRYMERETPQAKTRQELDEEYKRKSRRTSSLEGLLPGFDTYFERHLTVRADIPEALDKDIDEEPGAEPEVKNKEDDAPNTAGLVGDGSMAQVMQTLDNVNEEVAALRTALAECWTLCNTLANLSSSHRQRTFKFQGRTEVQEQAWRSCWRLCQELYDHKDEDHTSQVLPTLELCRDFCQSLFDARQRVDEASDSVLRVSFELNNHLYNIHDRNLPDAFVERTLDFYITLCHRLMKMRTSLPQETDSLLRACWSLAEMLFNLRQNSREGKQADEELLGSAVQACWELCDLFREGWTQIRPDRNTPRPSQTTFGSQASLHSNSTRGSNGRSTASTVSNRKYHEASAFPPETPVTVFDDTSTANSSPDSVTVPNILVLGPASSSGSARGAPHHERWSSNASVLSDYSESATGSQWSSSTPTAGGEEGQLARLRCLLLKAGMNTGYSRTSGQPLPTYVKALPDNAFGTLPWQMKVLSFYKKLVTNDKSMLTVHTVAGRRLSAAETAKAVRWLGSTEQWAWMRDLFRLVFGFGVDEADRRGGSFQI</sequence>